<dbReference type="PIRSF" id="PIRSF020565">
    <property type="entry name" value="3Ho_Ac_ACP_DH_prd"/>
    <property type="match status" value="1"/>
</dbReference>
<dbReference type="InterPro" id="IPR016776">
    <property type="entry name" value="ApeP-like_dehydratase"/>
</dbReference>
<dbReference type="SUPFAM" id="SSF54637">
    <property type="entry name" value="Thioesterase/thiol ester dehydrase-isomerase"/>
    <property type="match status" value="1"/>
</dbReference>
<name>A0A1W6LFJ4_9BURK</name>
<dbReference type="KEGG" id="rgu:A4W93_25765"/>
<dbReference type="CDD" id="cd01289">
    <property type="entry name" value="FabA_like"/>
    <property type="match status" value="1"/>
</dbReference>
<dbReference type="Proteomes" id="UP000193427">
    <property type="component" value="Chromosome"/>
</dbReference>
<reference evidence="1 2" key="1">
    <citation type="submission" date="2016-04" db="EMBL/GenBank/DDBJ databases">
        <title>Complete genome sequence of natural rubber-degrading, novel Gram-negative bacterium, Rhizobacter gummiphilus strain NS21.</title>
        <authorList>
            <person name="Tabata M."/>
            <person name="Kasai D."/>
            <person name="Fukuda M."/>
        </authorList>
    </citation>
    <scope>NUCLEOTIDE SEQUENCE [LARGE SCALE GENOMIC DNA]</scope>
    <source>
        <strain evidence="1 2">NS21</strain>
    </source>
</reference>
<dbReference type="STRING" id="946333.A4W93_25765"/>
<keyword evidence="2" id="KW-1185">Reference proteome</keyword>
<proteinExistence type="predicted"/>
<dbReference type="InterPro" id="IPR029069">
    <property type="entry name" value="HotDog_dom_sf"/>
</dbReference>
<sequence>MTTSFRPVEAYVPHRGAMLLIDRLLDAGPTHAVAEVTVPADGLFVQDGRMPGWVGLEYMAQAISAWSGVRHTEAGGTPRLGMLLGTRRYQAQVPDFAAGSVLRIEVQQEFVGDNGLGMFACRILQQGDEVASARLSIYEPEDGASILKGQTS</sequence>
<organism evidence="1 2">
    <name type="scientific">Piscinibacter gummiphilus</name>
    <dbReference type="NCBI Taxonomy" id="946333"/>
    <lineage>
        <taxon>Bacteria</taxon>
        <taxon>Pseudomonadati</taxon>
        <taxon>Pseudomonadota</taxon>
        <taxon>Betaproteobacteria</taxon>
        <taxon>Burkholderiales</taxon>
        <taxon>Sphaerotilaceae</taxon>
        <taxon>Piscinibacter</taxon>
    </lineage>
</organism>
<dbReference type="Pfam" id="PF22817">
    <property type="entry name" value="ApeP-like"/>
    <property type="match status" value="1"/>
</dbReference>
<dbReference type="Gene3D" id="3.10.129.10">
    <property type="entry name" value="Hotdog Thioesterase"/>
    <property type="match status" value="1"/>
</dbReference>
<evidence type="ECO:0000313" key="1">
    <source>
        <dbReference type="EMBL" id="ARN23042.1"/>
    </source>
</evidence>
<dbReference type="EMBL" id="CP015118">
    <property type="protein sequence ID" value="ARN23042.1"/>
    <property type="molecule type" value="Genomic_DNA"/>
</dbReference>
<gene>
    <name evidence="1" type="ORF">A4W93_25765</name>
</gene>
<dbReference type="RefSeq" id="WP_085753356.1">
    <property type="nucleotide sequence ID" value="NZ_BSPR01000015.1"/>
</dbReference>
<protein>
    <submittedName>
        <fullName evidence="1">Uncharacterized protein</fullName>
    </submittedName>
</protein>
<dbReference type="AlphaFoldDB" id="A0A1W6LFJ4"/>
<evidence type="ECO:0000313" key="2">
    <source>
        <dbReference type="Proteomes" id="UP000193427"/>
    </source>
</evidence>
<dbReference type="OrthoDB" id="9800188at2"/>
<accession>A0A1W6LFJ4</accession>